<accession>A0A0B7ISL3</accession>
<dbReference type="Proteomes" id="UP000056322">
    <property type="component" value="Chromosome 1"/>
</dbReference>
<dbReference type="HOGENOM" id="CLU_036781_0_0_4"/>
<keyword evidence="1" id="KW-0472">Membrane</keyword>
<evidence type="ECO:0000256" key="1">
    <source>
        <dbReference type="SAM" id="Phobius"/>
    </source>
</evidence>
<feature type="transmembrane region" description="Helical" evidence="1">
    <location>
        <begin position="340"/>
        <end position="362"/>
    </location>
</feature>
<evidence type="ECO:0000259" key="3">
    <source>
        <dbReference type="Pfam" id="PF13194"/>
    </source>
</evidence>
<evidence type="ECO:0000313" key="4">
    <source>
        <dbReference type="EMBL" id="CEN55329.1"/>
    </source>
</evidence>
<dbReference type="PANTHER" id="PTHR39084:SF1">
    <property type="entry name" value="DUF4010 DOMAIN-CONTAINING PROTEIN"/>
    <property type="match status" value="1"/>
</dbReference>
<feature type="transmembrane region" description="Helical" evidence="1">
    <location>
        <begin position="67"/>
        <end position="87"/>
    </location>
</feature>
<evidence type="ECO:0000259" key="2">
    <source>
        <dbReference type="Pfam" id="PF02308"/>
    </source>
</evidence>
<dbReference type="KEGG" id="mbac:BN1209_0275"/>
<proteinExistence type="predicted"/>
<dbReference type="InterPro" id="IPR049177">
    <property type="entry name" value="MgtC_SapB_SrpB_YhiD_N"/>
</dbReference>
<name>A0A0B7ISL3_9PROT</name>
<dbReference type="InterPro" id="IPR025105">
    <property type="entry name" value="DUF4010"/>
</dbReference>
<dbReference type="Pfam" id="PF02308">
    <property type="entry name" value="MgtC"/>
    <property type="match status" value="1"/>
</dbReference>
<feature type="transmembrane region" description="Helical" evidence="1">
    <location>
        <begin position="181"/>
        <end position="199"/>
    </location>
</feature>
<feature type="transmembrane region" description="Helical" evidence="1">
    <location>
        <begin position="6"/>
        <end position="24"/>
    </location>
</feature>
<feature type="transmembrane region" description="Helical" evidence="1">
    <location>
        <begin position="399"/>
        <end position="421"/>
    </location>
</feature>
<feature type="transmembrane region" description="Helical" evidence="1">
    <location>
        <begin position="270"/>
        <end position="291"/>
    </location>
</feature>
<organism evidence="4 5">
    <name type="scientific">Candidatus Methylopumilus turicensis</name>
    <dbReference type="NCBI Taxonomy" id="1581680"/>
    <lineage>
        <taxon>Bacteria</taxon>
        <taxon>Pseudomonadati</taxon>
        <taxon>Pseudomonadota</taxon>
        <taxon>Betaproteobacteria</taxon>
        <taxon>Nitrosomonadales</taxon>
        <taxon>Methylophilaceae</taxon>
        <taxon>Candidatus Methylopumilus</taxon>
    </lineage>
</organism>
<dbReference type="STRING" id="1581680.BN1209_0275"/>
<reference evidence="5" key="1">
    <citation type="submission" date="2014-12" db="EMBL/GenBank/DDBJ databases">
        <authorList>
            <person name="Salcher M.M."/>
        </authorList>
    </citation>
    <scope>NUCLEOTIDE SEQUENCE [LARGE SCALE GENOMIC DNA]</scope>
    <source>
        <strain evidence="5">MMS-10A-171</strain>
    </source>
</reference>
<gene>
    <name evidence="4" type="ORF">BN1209_0275</name>
</gene>
<dbReference type="Pfam" id="PF13194">
    <property type="entry name" value="DUF4010"/>
    <property type="match status" value="1"/>
</dbReference>
<feature type="domain" description="MgtC/SapB/SrpB/YhiD N-terminal" evidence="2">
    <location>
        <begin position="14"/>
        <end position="137"/>
    </location>
</feature>
<dbReference type="EMBL" id="LN794158">
    <property type="protein sequence ID" value="CEN55329.1"/>
    <property type="molecule type" value="Genomic_DNA"/>
</dbReference>
<dbReference type="AlphaFoldDB" id="A0A0B7ISL3"/>
<feature type="transmembrane region" description="Helical" evidence="1">
    <location>
        <begin position="99"/>
        <end position="131"/>
    </location>
</feature>
<feature type="transmembrane region" description="Helical" evidence="1">
    <location>
        <begin position="236"/>
        <end position="264"/>
    </location>
</feature>
<dbReference type="PANTHER" id="PTHR39084">
    <property type="entry name" value="MEMBRANE PROTEIN-RELATED"/>
    <property type="match status" value="1"/>
</dbReference>
<feature type="transmembrane region" description="Helical" evidence="1">
    <location>
        <begin position="205"/>
        <end position="224"/>
    </location>
</feature>
<dbReference type="RefSeq" id="WP_082048361.1">
    <property type="nucleotide sequence ID" value="NZ_LN794158.1"/>
</dbReference>
<keyword evidence="1" id="KW-0812">Transmembrane</keyword>
<protein>
    <submittedName>
        <fullName evidence="4">Uncharacterized protein</fullName>
    </submittedName>
</protein>
<sequence length="422" mass="43671">MIGHAMDNIVLINLGVALGIGLLIGAERERSKSHPVNGNGQMDSTLAGIRTFTIASMLGAITSWMNFWLLFASVTCVALFAAVAFYVRRDERLGLTTEISLLFTVILGALAMTSPILAASLAVSAAILLAAKEPIHGFVLGIMTREELNDFLILAGATLIILPLMPNATMGPFNAINPHNLWLVVILVMAIGAFGHLALRMVGGRIGLPLVGMVSGFISSIATISAMGHRSRETPALLGSAVAGAVLSSFSTILQITLILIAISQPTLEALAIPMIFGGVAILLCGGALTLNAMHRPVTDPGKVSQSFGIKTAFSMAGIIAVVLVVSAGLNAWFGQAGLVIGSALVGLIDAHAPTVSAASFVANHQLAAVDAALPILAAFSFNAMAKVIAAIVSGGKVFAWQVVPSLVIQVVAVWLGWLVFS</sequence>
<evidence type="ECO:0000313" key="5">
    <source>
        <dbReference type="Proteomes" id="UP000056322"/>
    </source>
</evidence>
<keyword evidence="5" id="KW-1185">Reference proteome</keyword>
<feature type="transmembrane region" description="Helical" evidence="1">
    <location>
        <begin position="151"/>
        <end position="169"/>
    </location>
</feature>
<feature type="domain" description="DUF4010" evidence="3">
    <location>
        <begin position="186"/>
        <end position="395"/>
    </location>
</feature>
<keyword evidence="1" id="KW-1133">Transmembrane helix</keyword>
<feature type="transmembrane region" description="Helical" evidence="1">
    <location>
        <begin position="374"/>
        <end position="393"/>
    </location>
</feature>
<feature type="transmembrane region" description="Helical" evidence="1">
    <location>
        <begin position="312"/>
        <end position="334"/>
    </location>
</feature>